<organism evidence="1 2">
    <name type="scientific">Larinioides sclopetarius</name>
    <dbReference type="NCBI Taxonomy" id="280406"/>
    <lineage>
        <taxon>Eukaryota</taxon>
        <taxon>Metazoa</taxon>
        <taxon>Ecdysozoa</taxon>
        <taxon>Arthropoda</taxon>
        <taxon>Chelicerata</taxon>
        <taxon>Arachnida</taxon>
        <taxon>Araneae</taxon>
        <taxon>Araneomorphae</taxon>
        <taxon>Entelegynae</taxon>
        <taxon>Araneoidea</taxon>
        <taxon>Araneidae</taxon>
        <taxon>Larinioides</taxon>
    </lineage>
</organism>
<keyword evidence="2" id="KW-1185">Reference proteome</keyword>
<reference evidence="1 2" key="1">
    <citation type="submission" date="2024-04" db="EMBL/GenBank/DDBJ databases">
        <authorList>
            <person name="Rising A."/>
            <person name="Reimegard J."/>
            <person name="Sonavane S."/>
            <person name="Akerstrom W."/>
            <person name="Nylinder S."/>
            <person name="Hedman E."/>
            <person name="Kallberg Y."/>
        </authorList>
    </citation>
    <scope>NUCLEOTIDE SEQUENCE [LARGE SCALE GENOMIC DNA]</scope>
</reference>
<gene>
    <name evidence="1" type="ORF">LARSCL_LOCUS21158</name>
</gene>
<protein>
    <recommendedName>
        <fullName evidence="3">NADH dehydrogenase subunit 4L</fullName>
    </recommendedName>
</protein>
<evidence type="ECO:0000313" key="2">
    <source>
        <dbReference type="Proteomes" id="UP001497382"/>
    </source>
</evidence>
<evidence type="ECO:0000313" key="1">
    <source>
        <dbReference type="EMBL" id="CAL1299109.1"/>
    </source>
</evidence>
<dbReference type="EMBL" id="CAXIEN010000485">
    <property type="protein sequence ID" value="CAL1299109.1"/>
    <property type="molecule type" value="Genomic_DNA"/>
</dbReference>
<proteinExistence type="predicted"/>
<dbReference type="Proteomes" id="UP001497382">
    <property type="component" value="Unassembled WGS sequence"/>
</dbReference>
<sequence>MISPHSFLLAMISPHSFLLAMISPHRKEMKPEIFIQTEAVLIATTLLYL</sequence>
<dbReference type="AlphaFoldDB" id="A0AAV2BTD5"/>
<accession>A0AAV2BTD5</accession>
<name>A0AAV2BTD5_9ARAC</name>
<comment type="caution">
    <text evidence="1">The sequence shown here is derived from an EMBL/GenBank/DDBJ whole genome shotgun (WGS) entry which is preliminary data.</text>
</comment>
<evidence type="ECO:0008006" key="3">
    <source>
        <dbReference type="Google" id="ProtNLM"/>
    </source>
</evidence>